<dbReference type="Gene3D" id="1.10.238.10">
    <property type="entry name" value="EF-hand"/>
    <property type="match status" value="2"/>
</dbReference>
<dbReference type="PROSITE" id="PS50222">
    <property type="entry name" value="EF_HAND_2"/>
    <property type="match status" value="1"/>
</dbReference>
<dbReference type="GO" id="GO:0043226">
    <property type="term" value="C:organelle"/>
    <property type="evidence" value="ECO:0007669"/>
    <property type="project" value="UniProtKB-ARBA"/>
</dbReference>
<evidence type="ECO:0000313" key="5">
    <source>
        <dbReference type="Proteomes" id="UP001153076"/>
    </source>
</evidence>
<keyword evidence="2" id="KW-0106">Calcium</keyword>
<gene>
    <name evidence="4" type="ORF">Cgig2_015102</name>
</gene>
<dbReference type="SUPFAM" id="SSF47473">
    <property type="entry name" value="EF-hand"/>
    <property type="match status" value="1"/>
</dbReference>
<evidence type="ECO:0000256" key="1">
    <source>
        <dbReference type="ARBA" id="ARBA00022737"/>
    </source>
</evidence>
<dbReference type="SMART" id="SM00054">
    <property type="entry name" value="EFh"/>
    <property type="match status" value="1"/>
</dbReference>
<dbReference type="FunFam" id="1.10.238.10:FF:000178">
    <property type="entry name" value="Calmodulin-2 A"/>
    <property type="match status" value="1"/>
</dbReference>
<proteinExistence type="predicted"/>
<dbReference type="PROSITE" id="PS00018">
    <property type="entry name" value="EF_HAND_1"/>
    <property type="match status" value="1"/>
</dbReference>
<name>A0A9Q1KQC0_9CARY</name>
<reference evidence="4" key="1">
    <citation type="submission" date="2022-04" db="EMBL/GenBank/DDBJ databases">
        <title>Carnegiea gigantea Genome sequencing and assembly v2.</title>
        <authorList>
            <person name="Copetti D."/>
            <person name="Sanderson M.J."/>
            <person name="Burquez A."/>
            <person name="Wojciechowski M.F."/>
        </authorList>
    </citation>
    <scope>NUCLEOTIDE SEQUENCE</scope>
    <source>
        <strain evidence="4">SGP5-SGP5p</strain>
        <tissue evidence="4">Aerial part</tissue>
    </source>
</reference>
<evidence type="ECO:0000313" key="4">
    <source>
        <dbReference type="EMBL" id="KAJ8447739.1"/>
    </source>
</evidence>
<dbReference type="CDD" id="cd00051">
    <property type="entry name" value="EFh"/>
    <property type="match status" value="1"/>
</dbReference>
<sequence>MCVGTVDAKELHVAMRALGFEMTEELHIVNVKRVPSVLWQQIKQMIAEVDKDGSGTIDFDEFCQMMTAKIGERESKEELQKAFQIIDQDNNESHGRPRRRIILQSSATTPGSPLFLERFPLKIFDELGESFTDAEIREMIEEADRDRKSRTFGHASLI</sequence>
<dbReference type="InterPro" id="IPR011992">
    <property type="entry name" value="EF-hand-dom_pair"/>
</dbReference>
<dbReference type="OrthoDB" id="343296at2759"/>
<dbReference type="Pfam" id="PF00036">
    <property type="entry name" value="EF-hand_1"/>
    <property type="match status" value="1"/>
</dbReference>
<dbReference type="PANTHER" id="PTHR23050">
    <property type="entry name" value="CALCIUM BINDING PROTEIN"/>
    <property type="match status" value="1"/>
</dbReference>
<comment type="caution">
    <text evidence="4">The sequence shown here is derived from an EMBL/GenBank/DDBJ whole genome shotgun (WGS) entry which is preliminary data.</text>
</comment>
<evidence type="ECO:0000259" key="3">
    <source>
        <dbReference type="PROSITE" id="PS50222"/>
    </source>
</evidence>
<dbReference type="InterPro" id="IPR050145">
    <property type="entry name" value="Centrin_CML-like"/>
</dbReference>
<keyword evidence="5" id="KW-1185">Reference proteome</keyword>
<keyword evidence="1" id="KW-0677">Repeat</keyword>
<feature type="domain" description="EF-hand" evidence="3">
    <location>
        <begin position="37"/>
        <end position="72"/>
    </location>
</feature>
<dbReference type="AlphaFoldDB" id="A0A9Q1KQC0"/>
<evidence type="ECO:0000256" key="2">
    <source>
        <dbReference type="ARBA" id="ARBA00022837"/>
    </source>
</evidence>
<dbReference type="EMBL" id="JAKOGI010000035">
    <property type="protein sequence ID" value="KAJ8447739.1"/>
    <property type="molecule type" value="Genomic_DNA"/>
</dbReference>
<dbReference type="InterPro" id="IPR018247">
    <property type="entry name" value="EF_Hand_1_Ca_BS"/>
</dbReference>
<dbReference type="GO" id="GO:0005509">
    <property type="term" value="F:calcium ion binding"/>
    <property type="evidence" value="ECO:0007669"/>
    <property type="project" value="InterPro"/>
</dbReference>
<dbReference type="InterPro" id="IPR002048">
    <property type="entry name" value="EF_hand_dom"/>
</dbReference>
<accession>A0A9Q1KQC0</accession>
<dbReference type="Proteomes" id="UP001153076">
    <property type="component" value="Unassembled WGS sequence"/>
</dbReference>
<organism evidence="4 5">
    <name type="scientific">Carnegiea gigantea</name>
    <dbReference type="NCBI Taxonomy" id="171969"/>
    <lineage>
        <taxon>Eukaryota</taxon>
        <taxon>Viridiplantae</taxon>
        <taxon>Streptophyta</taxon>
        <taxon>Embryophyta</taxon>
        <taxon>Tracheophyta</taxon>
        <taxon>Spermatophyta</taxon>
        <taxon>Magnoliopsida</taxon>
        <taxon>eudicotyledons</taxon>
        <taxon>Gunneridae</taxon>
        <taxon>Pentapetalae</taxon>
        <taxon>Caryophyllales</taxon>
        <taxon>Cactineae</taxon>
        <taxon>Cactaceae</taxon>
        <taxon>Cactoideae</taxon>
        <taxon>Echinocereeae</taxon>
        <taxon>Carnegiea</taxon>
    </lineage>
</organism>
<protein>
    <recommendedName>
        <fullName evidence="3">EF-hand domain-containing protein</fullName>
    </recommendedName>
</protein>